<dbReference type="InterPro" id="IPR020845">
    <property type="entry name" value="AMP-binding_CS"/>
</dbReference>
<feature type="compositionally biased region" description="Low complexity" evidence="5">
    <location>
        <begin position="1110"/>
        <end position="1123"/>
    </location>
</feature>
<evidence type="ECO:0000256" key="1">
    <source>
        <dbReference type="ARBA" id="ARBA00001957"/>
    </source>
</evidence>
<dbReference type="InterPro" id="IPR006162">
    <property type="entry name" value="Ppantetheine_attach_site"/>
</dbReference>
<dbReference type="Pfam" id="PF13193">
    <property type="entry name" value="AMP-binding_C"/>
    <property type="match status" value="1"/>
</dbReference>
<evidence type="ECO:0000313" key="7">
    <source>
        <dbReference type="EMBL" id="RFU83415.1"/>
    </source>
</evidence>
<dbReference type="InterPro" id="IPR029058">
    <property type="entry name" value="AB_hydrolase_fold"/>
</dbReference>
<dbReference type="InterPro" id="IPR025110">
    <property type="entry name" value="AMP-bd_C"/>
</dbReference>
<dbReference type="Gene3D" id="3.30.559.30">
    <property type="entry name" value="Nonribosomal peptide synthetase, condensation domain"/>
    <property type="match status" value="1"/>
</dbReference>
<dbReference type="NCBIfam" id="TIGR01733">
    <property type="entry name" value="AA-adenyl-dom"/>
    <property type="match status" value="1"/>
</dbReference>
<evidence type="ECO:0000313" key="8">
    <source>
        <dbReference type="Proteomes" id="UP000263094"/>
    </source>
</evidence>
<dbReference type="Gene3D" id="3.30.559.10">
    <property type="entry name" value="Chloramphenicol acetyltransferase-like domain"/>
    <property type="match status" value="1"/>
</dbReference>
<dbReference type="PROSITE" id="PS50075">
    <property type="entry name" value="CARRIER"/>
    <property type="match status" value="1"/>
</dbReference>
<dbReference type="InterPro" id="IPR042099">
    <property type="entry name" value="ANL_N_sf"/>
</dbReference>
<dbReference type="FunFam" id="3.40.50.12780:FF:000012">
    <property type="entry name" value="Non-ribosomal peptide synthetase"/>
    <property type="match status" value="1"/>
</dbReference>
<dbReference type="PANTHER" id="PTHR45527:SF1">
    <property type="entry name" value="FATTY ACID SYNTHASE"/>
    <property type="match status" value="1"/>
</dbReference>
<dbReference type="Pfam" id="PF00501">
    <property type="entry name" value="AMP-binding"/>
    <property type="match status" value="1"/>
</dbReference>
<dbReference type="GO" id="GO:0072330">
    <property type="term" value="P:monocarboxylic acid biosynthetic process"/>
    <property type="evidence" value="ECO:0007669"/>
    <property type="project" value="UniProtKB-ARBA"/>
</dbReference>
<dbReference type="InterPro" id="IPR023213">
    <property type="entry name" value="CAT-like_dom_sf"/>
</dbReference>
<dbReference type="GO" id="GO:0005737">
    <property type="term" value="C:cytoplasm"/>
    <property type="evidence" value="ECO:0007669"/>
    <property type="project" value="TreeGrafter"/>
</dbReference>
<dbReference type="GO" id="GO:0044550">
    <property type="term" value="P:secondary metabolite biosynthetic process"/>
    <property type="evidence" value="ECO:0007669"/>
    <property type="project" value="TreeGrafter"/>
</dbReference>
<dbReference type="Pfam" id="PF00550">
    <property type="entry name" value="PP-binding"/>
    <property type="match status" value="1"/>
</dbReference>
<dbReference type="InterPro" id="IPR036736">
    <property type="entry name" value="ACP-like_sf"/>
</dbReference>
<dbReference type="FunFam" id="3.30.559.10:FF:000012">
    <property type="entry name" value="Non-ribosomal peptide synthetase"/>
    <property type="match status" value="1"/>
</dbReference>
<dbReference type="SUPFAM" id="SSF56801">
    <property type="entry name" value="Acetyl-CoA synthetase-like"/>
    <property type="match status" value="1"/>
</dbReference>
<evidence type="ECO:0000256" key="5">
    <source>
        <dbReference type="SAM" id="MobiDB-lite"/>
    </source>
</evidence>
<dbReference type="GO" id="GO:0003824">
    <property type="term" value="F:catalytic activity"/>
    <property type="evidence" value="ECO:0007669"/>
    <property type="project" value="InterPro"/>
</dbReference>
<dbReference type="Gene3D" id="3.40.50.1820">
    <property type="entry name" value="alpha/beta hydrolase"/>
    <property type="match status" value="1"/>
</dbReference>
<dbReference type="InterPro" id="IPR010071">
    <property type="entry name" value="AA_adenyl_dom"/>
</dbReference>
<comment type="similarity">
    <text evidence="2">Belongs to the ATP-dependent AMP-binding enzyme family.</text>
</comment>
<dbReference type="InterPro" id="IPR020802">
    <property type="entry name" value="TesA-like"/>
</dbReference>
<name>A0A372LYS6_9ACTN</name>
<keyword evidence="8" id="KW-1185">Reference proteome</keyword>
<proteinExistence type="inferred from homology"/>
<comment type="caution">
    <text evidence="7">The sequence shown here is derived from an EMBL/GenBank/DDBJ whole genome shotgun (WGS) entry which is preliminary data.</text>
</comment>
<dbReference type="SUPFAM" id="SSF47336">
    <property type="entry name" value="ACP-like"/>
    <property type="match status" value="1"/>
</dbReference>
<dbReference type="SUPFAM" id="SSF52777">
    <property type="entry name" value="CoA-dependent acyltransferases"/>
    <property type="match status" value="2"/>
</dbReference>
<evidence type="ECO:0000256" key="3">
    <source>
        <dbReference type="ARBA" id="ARBA00022450"/>
    </source>
</evidence>
<sequence>MSELRRAPRTAVSSGAIRRADRTARPAPAAGAGGAKDALRRLQNSRKDHQGIEPADRDRSLPLAAAQQRLWFLDQLNPGSAAYNAPLALRLTGPLDTAVLERALGAVVARHEILRTRYGSADGLPFQIVDAPGPVPLPVTDLRELPAAEREPRAAELIAEEAARPFDLGTGPVFRAALFRLAADEHILLLNMHHIATDGWSTAIISQEVTARYAAEAAGAGDPLPPLPVQFADYAVWQRRMLAAPGFEKRLAYWTERLADLPVLDLPTDRPRPKEPTGSGSVLETRLPAALQQSMVELARTERVTALTVALAAFQVLLARYTGQQDIVVGSVVNGRTRKEIEPLVGFFANTLVLRTDTSGSPTFRELLTRTNEAVVGGLLHQDVPFDKLVERLRPDRESGRNPLFQMSFTLQSAAAEEQDWGELRIEQVPLVVGTSRFDLAMQLTEVPGEGYQLWVEYSTELFDAERIERLMTHYRQLLTAMVADPEVRVDRVELLGTAEREALTRGENRTDVVYDTGEHCLHQLFERQVDDRPDQPAVRFRGRRLTYAELDRRANRLAHALRARGVGPESRVGVMLERGLELPVTQLAILKAGAAYVPLDPVHPANRIAYVLDRAGCELVVTEGPLAETLPESAELLDWRDPDLLDELETRSDERPVLAVRPRNLAYVIFTSGSTGSPKGVLVEHRSAVNFTNSAVEMFRLGPDDRMLQFANPAFDVSVFEIFGALSSGATLVLAPRDTLLDPPSLAALIREEGVTTADIPPSLLAVLDPAEVPGLHKLFVGLEPFPGDLVDRWRDGGKRDFHNGYGPTETTVASVDHLCGPQRTSASPPIGRPLANQYAYLLDPYGAPVPRGVVGELWIGGLGLSRGYAGSPGATAERFAPDPFAAPGGRMYRTGDLALRRNDGDLEFFGRADSQVKIRGLRIEPSEIEQLLARQPEIRQAAVIVDTTDPGGPRLVAHVVPASGDVPSGAVLRDRLAADLPPYMLPNAFVTLDGLPLNTSGKLDRTRLPDPAQTQSQSAERRDAAPATGTERTVAGIWAGLLTSDSFARDDNFFLVGGNSMQATQLLARIREAFGVEVPLHKLFTHATIEQLAALIDTAREEAEPTRATEPTRTTAGTGETAARTHAPVVLAAGDAGRPVLHLLHPSGGSVAPYVPLAGALRADQPCHALPAPDLSGELTDPVGALAEAHAAAVRAAQPEGPYLLGGWSTGGALAFETARRLRATGAEVALVALLDTDVPPGLAEPPSTAQALALYASDVAGLGGSDRAPDTDGIAALDEEEQFTVVAQRIIDAGLAPDSGTEQLLAGMRTFVTTVRAGAVWRPEPVDVPLALITADTDGADDRARYWTGRTSADCRHLRAPGDHYGMVAAPHVGTVAELLQDIIDGAATGSVRERAGSR</sequence>
<dbReference type="GO" id="GO:0031177">
    <property type="term" value="F:phosphopantetheine binding"/>
    <property type="evidence" value="ECO:0007669"/>
    <property type="project" value="InterPro"/>
</dbReference>
<evidence type="ECO:0000259" key="6">
    <source>
        <dbReference type="PROSITE" id="PS50075"/>
    </source>
</evidence>
<dbReference type="InterPro" id="IPR045851">
    <property type="entry name" value="AMP-bd_C_sf"/>
</dbReference>
<dbReference type="Proteomes" id="UP000263094">
    <property type="component" value="Unassembled WGS sequence"/>
</dbReference>
<dbReference type="InterPro" id="IPR009081">
    <property type="entry name" value="PP-bd_ACP"/>
</dbReference>
<dbReference type="FunFam" id="1.10.1200.10:FF:000016">
    <property type="entry name" value="Non-ribosomal peptide synthase"/>
    <property type="match status" value="1"/>
</dbReference>
<feature type="region of interest" description="Disordered" evidence="5">
    <location>
        <begin position="1103"/>
        <end position="1123"/>
    </location>
</feature>
<gene>
    <name evidence="7" type="ORF">DY218_27900</name>
</gene>
<dbReference type="RefSeq" id="WP_128558899.1">
    <property type="nucleotide sequence ID" value="NZ_QUAK01000202.1"/>
</dbReference>
<feature type="region of interest" description="Disordered" evidence="5">
    <location>
        <begin position="1"/>
        <end position="37"/>
    </location>
</feature>
<dbReference type="InterPro" id="IPR001031">
    <property type="entry name" value="Thioesterase"/>
</dbReference>
<dbReference type="GO" id="GO:0008610">
    <property type="term" value="P:lipid biosynthetic process"/>
    <property type="evidence" value="ECO:0007669"/>
    <property type="project" value="UniProtKB-ARBA"/>
</dbReference>
<feature type="domain" description="Carrier" evidence="6">
    <location>
        <begin position="1027"/>
        <end position="1102"/>
    </location>
</feature>
<dbReference type="GO" id="GO:0017000">
    <property type="term" value="P:antibiotic biosynthetic process"/>
    <property type="evidence" value="ECO:0007669"/>
    <property type="project" value="UniProtKB-ARBA"/>
</dbReference>
<evidence type="ECO:0000256" key="2">
    <source>
        <dbReference type="ARBA" id="ARBA00006432"/>
    </source>
</evidence>
<dbReference type="EMBL" id="QUAK01000202">
    <property type="protein sequence ID" value="RFU83415.1"/>
    <property type="molecule type" value="Genomic_DNA"/>
</dbReference>
<dbReference type="Gene3D" id="3.30.300.30">
    <property type="match status" value="1"/>
</dbReference>
<dbReference type="SUPFAM" id="SSF53474">
    <property type="entry name" value="alpha/beta-Hydrolases"/>
    <property type="match status" value="1"/>
</dbReference>
<dbReference type="InterPro" id="IPR020806">
    <property type="entry name" value="PKS_PP-bd"/>
</dbReference>
<reference evidence="7 8" key="1">
    <citation type="submission" date="2018-08" db="EMBL/GenBank/DDBJ databases">
        <title>Isolation, diversity and antifungal activity of Actinobacteria from wheat.</title>
        <authorList>
            <person name="Han C."/>
        </authorList>
    </citation>
    <scope>NUCLEOTIDE SEQUENCE [LARGE SCALE GENOMIC DNA]</scope>
    <source>
        <strain evidence="7 8">NEAU-YY421</strain>
    </source>
</reference>
<keyword evidence="4" id="KW-0597">Phosphoprotein</keyword>
<dbReference type="InterPro" id="IPR000873">
    <property type="entry name" value="AMP-dep_synth/lig_dom"/>
</dbReference>
<dbReference type="Gene3D" id="3.40.50.12780">
    <property type="entry name" value="N-terminal domain of ligase-like"/>
    <property type="match status" value="1"/>
</dbReference>
<dbReference type="GO" id="GO:0043041">
    <property type="term" value="P:amino acid activation for nonribosomal peptide biosynthetic process"/>
    <property type="evidence" value="ECO:0007669"/>
    <property type="project" value="TreeGrafter"/>
</dbReference>
<dbReference type="OrthoDB" id="2472181at2"/>
<dbReference type="Gene3D" id="1.10.1200.10">
    <property type="entry name" value="ACP-like"/>
    <property type="match status" value="1"/>
</dbReference>
<comment type="cofactor">
    <cofactor evidence="1">
        <name>pantetheine 4'-phosphate</name>
        <dbReference type="ChEBI" id="CHEBI:47942"/>
    </cofactor>
</comment>
<dbReference type="PANTHER" id="PTHR45527">
    <property type="entry name" value="NONRIBOSOMAL PEPTIDE SYNTHETASE"/>
    <property type="match status" value="1"/>
</dbReference>
<evidence type="ECO:0000256" key="4">
    <source>
        <dbReference type="ARBA" id="ARBA00022553"/>
    </source>
</evidence>
<dbReference type="PROSITE" id="PS00012">
    <property type="entry name" value="PHOSPHOPANTETHEINE"/>
    <property type="match status" value="1"/>
</dbReference>
<dbReference type="CDD" id="cd19531">
    <property type="entry name" value="LCL_NRPS-like"/>
    <property type="match status" value="1"/>
</dbReference>
<feature type="region of interest" description="Disordered" evidence="5">
    <location>
        <begin position="1002"/>
        <end position="1032"/>
    </location>
</feature>
<dbReference type="CDD" id="cd05930">
    <property type="entry name" value="A_NRPS"/>
    <property type="match status" value="1"/>
</dbReference>
<dbReference type="SMART" id="SM00824">
    <property type="entry name" value="PKS_TE"/>
    <property type="match status" value="1"/>
</dbReference>
<accession>A0A372LYS6</accession>
<organism evidence="7 8">
    <name type="scientific">Streptomyces triticagri</name>
    <dbReference type="NCBI Taxonomy" id="2293568"/>
    <lineage>
        <taxon>Bacteria</taxon>
        <taxon>Bacillati</taxon>
        <taxon>Actinomycetota</taxon>
        <taxon>Actinomycetes</taxon>
        <taxon>Kitasatosporales</taxon>
        <taxon>Streptomycetaceae</taxon>
        <taxon>Streptomyces</taxon>
    </lineage>
</organism>
<protein>
    <submittedName>
        <fullName evidence="7">Amino acid adenylation domain-containing protein</fullName>
    </submittedName>
</protein>
<dbReference type="InterPro" id="IPR001242">
    <property type="entry name" value="Condensation_dom"/>
</dbReference>
<dbReference type="Pfam" id="PF00668">
    <property type="entry name" value="Condensation"/>
    <property type="match status" value="1"/>
</dbReference>
<dbReference type="PROSITE" id="PS00455">
    <property type="entry name" value="AMP_BINDING"/>
    <property type="match status" value="1"/>
</dbReference>
<dbReference type="FunFam" id="3.40.50.980:FF:000001">
    <property type="entry name" value="Non-ribosomal peptide synthetase"/>
    <property type="match status" value="1"/>
</dbReference>
<dbReference type="SMART" id="SM00823">
    <property type="entry name" value="PKS_PP"/>
    <property type="match status" value="1"/>
</dbReference>
<dbReference type="Pfam" id="PF00975">
    <property type="entry name" value="Thioesterase"/>
    <property type="match status" value="1"/>
</dbReference>
<keyword evidence="3" id="KW-0596">Phosphopantetheine</keyword>